<dbReference type="InterPro" id="IPR029063">
    <property type="entry name" value="SAM-dependent_MTases_sf"/>
</dbReference>
<evidence type="ECO:0000313" key="9">
    <source>
        <dbReference type="EMBL" id="TPE63092.1"/>
    </source>
</evidence>
<evidence type="ECO:0000256" key="3">
    <source>
        <dbReference type="ARBA" id="ARBA00022603"/>
    </source>
</evidence>
<comment type="caution">
    <text evidence="9">The sequence shown here is derived from an EMBL/GenBank/DDBJ whole genome shotgun (WGS) entry which is preliminary data.</text>
</comment>
<evidence type="ECO:0000259" key="8">
    <source>
        <dbReference type="Pfam" id="PF12950"/>
    </source>
</evidence>
<accession>A0A501XQT1</accession>
<evidence type="ECO:0000256" key="4">
    <source>
        <dbReference type="ARBA" id="ARBA00022679"/>
    </source>
</evidence>
<dbReference type="GO" id="GO:0032259">
    <property type="term" value="P:methylation"/>
    <property type="evidence" value="ECO:0007669"/>
    <property type="project" value="UniProtKB-KW"/>
</dbReference>
<dbReference type="SUPFAM" id="SSF53335">
    <property type="entry name" value="S-adenosyl-L-methionine-dependent methyltransferases"/>
    <property type="match status" value="1"/>
</dbReference>
<feature type="domain" description="TaqI-like C-terminal specificity" evidence="8">
    <location>
        <begin position="732"/>
        <end position="817"/>
    </location>
</feature>
<dbReference type="EC" id="2.1.1.72" evidence="2"/>
<keyword evidence="5" id="KW-0680">Restriction system</keyword>
<dbReference type="Gene3D" id="3.40.50.150">
    <property type="entry name" value="Vaccinia Virus protein VP39"/>
    <property type="match status" value="1"/>
</dbReference>
<protein>
    <recommendedName>
        <fullName evidence="2">site-specific DNA-methyltransferase (adenine-specific)</fullName>
        <ecNumber evidence="2">2.1.1.72</ecNumber>
    </recommendedName>
</protein>
<evidence type="ECO:0000313" key="10">
    <source>
        <dbReference type="Proteomes" id="UP000319897"/>
    </source>
</evidence>
<evidence type="ECO:0000259" key="7">
    <source>
        <dbReference type="Pfam" id="PF02384"/>
    </source>
</evidence>
<organism evidence="9 10">
    <name type="scientific">Sandaracinobacter neustonicus</name>
    <dbReference type="NCBI Taxonomy" id="1715348"/>
    <lineage>
        <taxon>Bacteria</taxon>
        <taxon>Pseudomonadati</taxon>
        <taxon>Pseudomonadota</taxon>
        <taxon>Alphaproteobacteria</taxon>
        <taxon>Sphingomonadales</taxon>
        <taxon>Sphingosinicellaceae</taxon>
        <taxon>Sandaracinobacter</taxon>
    </lineage>
</organism>
<evidence type="ECO:0000256" key="5">
    <source>
        <dbReference type="ARBA" id="ARBA00022747"/>
    </source>
</evidence>
<dbReference type="EMBL" id="VFSU01000013">
    <property type="protein sequence ID" value="TPE63092.1"/>
    <property type="molecule type" value="Genomic_DNA"/>
</dbReference>
<dbReference type="InterPro" id="IPR002052">
    <property type="entry name" value="DNA_methylase_N6_adenine_CS"/>
</dbReference>
<dbReference type="PRINTS" id="PR00507">
    <property type="entry name" value="N12N6MTFRASE"/>
</dbReference>
<evidence type="ECO:0000256" key="2">
    <source>
        <dbReference type="ARBA" id="ARBA00011900"/>
    </source>
</evidence>
<feature type="domain" description="DNA methylase adenine-specific" evidence="7">
    <location>
        <begin position="304"/>
        <end position="551"/>
    </location>
</feature>
<dbReference type="PANTHER" id="PTHR33841:SF1">
    <property type="entry name" value="DNA METHYLTRANSFERASE A"/>
    <property type="match status" value="1"/>
</dbReference>
<evidence type="ECO:0000256" key="6">
    <source>
        <dbReference type="ARBA" id="ARBA00047942"/>
    </source>
</evidence>
<evidence type="ECO:0000256" key="1">
    <source>
        <dbReference type="ARBA" id="ARBA00006594"/>
    </source>
</evidence>
<dbReference type="GO" id="GO:0008170">
    <property type="term" value="F:N-methyltransferase activity"/>
    <property type="evidence" value="ECO:0007669"/>
    <property type="project" value="InterPro"/>
</dbReference>
<dbReference type="PANTHER" id="PTHR33841">
    <property type="entry name" value="DNA METHYLTRANSFERASE YEEA-RELATED"/>
    <property type="match status" value="1"/>
</dbReference>
<reference evidence="9 10" key="1">
    <citation type="submission" date="2019-06" db="EMBL/GenBank/DDBJ databases">
        <authorList>
            <person name="Lee I."/>
            <person name="Jang G.I."/>
            <person name="Hwang C.Y."/>
        </authorList>
    </citation>
    <scope>NUCLEOTIDE SEQUENCE [LARGE SCALE GENOMIC DNA]</scope>
    <source>
        <strain evidence="9 10">PAMC 28131</strain>
    </source>
</reference>
<sequence>MCRGMTQEMPGAWREALALNQRRAPELYQPGDEIDAGPHADAIRFALEELGLSAVFCIEQVPTIAFLADASVTADAIDAVHRALWNQGVMSLLLVISDDELRAYSLVRRPFQLEGGGGGQDPRLIETLSLVRDALVVRELVRSAESGRYWIEHDQFFDPSDRVDSVLLDNLLAAYRELHPSLGIDAAQALLMQSMFIAYLEDRCIIGPEVFKDASDEKCTSFADILAASTTTHFEDLFIWLRGAFNGDIFNAPCAFDLDGPKPPQVKTSHLGVLGRFRHGREEMANGQLRFFGYDFKYIPVALISAVYDRFLKEEAIKKNADGAFYTPMFLADVVVNQLWEAISTEQKQSGVFADPACGSGVFLVRVFQRLVADRRRTERRKFVAWEDLTSIAKRLRGGDINATAVRVAAFSLYIALLEHSNPRDLPQLIAKGKLLPSLYRVTLLPGQDFFAIDDQPVIDIIVGNPPWKGRSGEATFAQRWCKTHNRPDPANDIAWGFIWKALKVVKPDGLIAFLLPAMGVFHNTSAQTARRLFLKFARVERIINFSDLCFQLFDGAERPTGLAMFRPVPEDAQRLPYRFDYWVPKADLTLRLKRILMLRSSDRLRLRSDEVDADPALFKRRLWTRSPEERLLQFLKSLPRLGEYVVESKRARGAGATRSSHWIIGQGFQPALRDRVEAGKYETKPLPELEKLPFLDADGLTGLVVPPQQHVAQHPNWLPGQARRRGFVDGFYAPHILIPQGIERAVGRLRAAYSDQDFIFQDSLQSLAMPTTDKRDAKLLTGILNSRLAGWFYFHESANLGTDRAKILQTELLKLPFAKPHSMPDPAVANEAAEQIVQLIDKLLSDATPVASDHSAYDELDELVYRYYGLDEHDNAIIDETFDYIIPAMQPRRNAGIQKLWMRSSDEARSTYAKTISDSLGGWFDRPVTAQMIAISTDLGILRLSLLQTDVDTHPPPDGDVEAVLDDIAQRLPHIITGNIQTVPDLRVVVGNDLFLVKPLELRHWLVSTALADAEDVAAEFHRAQHRASEVGLVSAGR</sequence>
<dbReference type="InterPro" id="IPR025931">
    <property type="entry name" value="TaqI_C"/>
</dbReference>
<dbReference type="InterPro" id="IPR050953">
    <property type="entry name" value="N4_N6_ade-DNA_methylase"/>
</dbReference>
<dbReference type="Proteomes" id="UP000319897">
    <property type="component" value="Unassembled WGS sequence"/>
</dbReference>
<dbReference type="AlphaFoldDB" id="A0A501XQT1"/>
<keyword evidence="4" id="KW-0808">Transferase</keyword>
<proteinExistence type="inferred from homology"/>
<dbReference type="GO" id="GO:0009007">
    <property type="term" value="F:site-specific DNA-methyltransferase (adenine-specific) activity"/>
    <property type="evidence" value="ECO:0007669"/>
    <property type="project" value="UniProtKB-EC"/>
</dbReference>
<dbReference type="Pfam" id="PF12950">
    <property type="entry name" value="TaqI_C"/>
    <property type="match status" value="1"/>
</dbReference>
<keyword evidence="3 9" id="KW-0489">Methyltransferase</keyword>
<dbReference type="GO" id="GO:0009307">
    <property type="term" value="P:DNA restriction-modification system"/>
    <property type="evidence" value="ECO:0007669"/>
    <property type="project" value="UniProtKB-KW"/>
</dbReference>
<dbReference type="PROSITE" id="PS00092">
    <property type="entry name" value="N6_MTASE"/>
    <property type="match status" value="1"/>
</dbReference>
<gene>
    <name evidence="9" type="ORF">FJQ54_04400</name>
</gene>
<dbReference type="GO" id="GO:0003677">
    <property type="term" value="F:DNA binding"/>
    <property type="evidence" value="ECO:0007669"/>
    <property type="project" value="InterPro"/>
</dbReference>
<dbReference type="OrthoDB" id="9806213at2"/>
<comment type="catalytic activity">
    <reaction evidence="6">
        <text>a 2'-deoxyadenosine in DNA + S-adenosyl-L-methionine = an N(6)-methyl-2'-deoxyadenosine in DNA + S-adenosyl-L-homocysteine + H(+)</text>
        <dbReference type="Rhea" id="RHEA:15197"/>
        <dbReference type="Rhea" id="RHEA-COMP:12418"/>
        <dbReference type="Rhea" id="RHEA-COMP:12419"/>
        <dbReference type="ChEBI" id="CHEBI:15378"/>
        <dbReference type="ChEBI" id="CHEBI:57856"/>
        <dbReference type="ChEBI" id="CHEBI:59789"/>
        <dbReference type="ChEBI" id="CHEBI:90615"/>
        <dbReference type="ChEBI" id="CHEBI:90616"/>
        <dbReference type="EC" id="2.1.1.72"/>
    </reaction>
</comment>
<dbReference type="InterPro" id="IPR003356">
    <property type="entry name" value="DNA_methylase_A-5"/>
</dbReference>
<comment type="similarity">
    <text evidence="1">Belongs to the N(4)/N(6)-methyltransferase family.</text>
</comment>
<name>A0A501XQT1_9SPHN</name>
<dbReference type="Pfam" id="PF02384">
    <property type="entry name" value="N6_Mtase"/>
    <property type="match status" value="1"/>
</dbReference>
<keyword evidence="10" id="KW-1185">Reference proteome</keyword>